<sequence>MKDPVKKLIVGSAFASALFMLPSISDAALGDSDLKIGMKNDDVKQLQQLLKNKGYFTYFKATGYYGSITEKAVKNFQSAVGLPQTGVFDWKTYERLTGVSQKANPAQTAANGTLKIGSRGKEVSQLQSQLKSLGYFTYPSITNYYGTITSEAVRKFQQDYGLTADGAARPQTLNKLKEVLNQKGKSAPTNNKTEPPQTAIRLTISSTGEEVKKVQTKLKELGYFTYTTITGYFGTTTFEAVKEFQKANKLPTTGTVDLNTYTRLMLAKPSKKEKEFNVINLIGDAAELLGTRYQWGGTTPEKGFDCSGFLVYVFEKQRISLPRTVSLIWNAGKQVDKPSVGDIVFFETYRPGASHAGIYIGNNQFIHCGSSTGVTISNLTSKYWSERYLGAKRYY</sequence>
<dbReference type="eggNOG" id="COG0791">
    <property type="taxonomic scope" value="Bacteria"/>
</dbReference>
<dbReference type="AlphaFoldDB" id="I3DV91"/>
<keyword evidence="3" id="KW-0378">Hydrolase</keyword>
<reference evidence="7 8" key="1">
    <citation type="journal article" date="2012" name="Appl. Environ. Microbiol.">
        <title>Genome Sequence of Thermotolerant Bacillus methanolicus: Features and Regulation Related to Methylotrophy and Production of L-Lysine and L-Glutamate from Methanol.</title>
        <authorList>
            <person name="Heggeset T.M."/>
            <person name="Krog A."/>
            <person name="Balzer S."/>
            <person name="Wentzel A."/>
            <person name="Ellingsen T.E."/>
            <person name="Brautaset T."/>
        </authorList>
    </citation>
    <scope>NUCLEOTIDE SEQUENCE [LARGE SCALE GENOMIC DNA]</scope>
    <source>
        <strain evidence="7 8">PB1</strain>
    </source>
</reference>
<evidence type="ECO:0000256" key="5">
    <source>
        <dbReference type="SAM" id="SignalP"/>
    </source>
</evidence>
<dbReference type="RefSeq" id="WP_004436416.1">
    <property type="nucleotide sequence ID" value="NZ_AFEU01000003.1"/>
</dbReference>
<gene>
    <name evidence="7" type="ORF">PB1_11399</name>
</gene>
<dbReference type="Pfam" id="PF00877">
    <property type="entry name" value="NLPC_P60"/>
    <property type="match status" value="1"/>
</dbReference>
<feature type="domain" description="NlpC/P60" evidence="6">
    <location>
        <begin position="275"/>
        <end position="395"/>
    </location>
</feature>
<dbReference type="OrthoDB" id="9813368at2"/>
<dbReference type="InterPro" id="IPR000064">
    <property type="entry name" value="NLP_P60_dom"/>
</dbReference>
<dbReference type="InterPro" id="IPR036365">
    <property type="entry name" value="PGBD-like_sf"/>
</dbReference>
<dbReference type="SUPFAM" id="SSF47090">
    <property type="entry name" value="PGBD-like"/>
    <property type="match status" value="3"/>
</dbReference>
<evidence type="ECO:0000313" key="8">
    <source>
        <dbReference type="Proteomes" id="UP000010523"/>
    </source>
</evidence>
<dbReference type="Gene3D" id="3.90.1720.10">
    <property type="entry name" value="endopeptidase domain like (from Nostoc punctiforme)"/>
    <property type="match status" value="1"/>
</dbReference>
<comment type="similarity">
    <text evidence="1">Belongs to the peptidase C40 family.</text>
</comment>
<evidence type="ECO:0000259" key="6">
    <source>
        <dbReference type="PROSITE" id="PS51935"/>
    </source>
</evidence>
<protein>
    <submittedName>
        <fullName evidence="7">NLP/P60 protein</fullName>
    </submittedName>
</protein>
<name>I3DV91_BACMT</name>
<keyword evidence="4" id="KW-0788">Thiol protease</keyword>
<comment type="caution">
    <text evidence="7">The sequence shown here is derived from an EMBL/GenBank/DDBJ whole genome shotgun (WGS) entry which is preliminary data.</text>
</comment>
<evidence type="ECO:0000256" key="2">
    <source>
        <dbReference type="ARBA" id="ARBA00022670"/>
    </source>
</evidence>
<dbReference type="STRING" id="997296.PB1_11399"/>
<dbReference type="PANTHER" id="PTHR47053">
    <property type="entry name" value="MUREIN DD-ENDOPEPTIDASE MEPH-RELATED"/>
    <property type="match status" value="1"/>
</dbReference>
<dbReference type="InterPro" id="IPR002477">
    <property type="entry name" value="Peptidoglycan-bd-like"/>
</dbReference>
<dbReference type="EMBL" id="AFEU01000003">
    <property type="protein sequence ID" value="EIJ78162.1"/>
    <property type="molecule type" value="Genomic_DNA"/>
</dbReference>
<feature type="chain" id="PRO_5003670466" evidence="5">
    <location>
        <begin position="28"/>
        <end position="395"/>
    </location>
</feature>
<feature type="signal peptide" evidence="5">
    <location>
        <begin position="1"/>
        <end position="27"/>
    </location>
</feature>
<evidence type="ECO:0000256" key="3">
    <source>
        <dbReference type="ARBA" id="ARBA00022801"/>
    </source>
</evidence>
<evidence type="ECO:0000256" key="4">
    <source>
        <dbReference type="ARBA" id="ARBA00022807"/>
    </source>
</evidence>
<dbReference type="InterPro" id="IPR038765">
    <property type="entry name" value="Papain-like_cys_pep_sf"/>
</dbReference>
<evidence type="ECO:0000256" key="1">
    <source>
        <dbReference type="ARBA" id="ARBA00007074"/>
    </source>
</evidence>
<organism evidence="7 8">
    <name type="scientific">Bacillus methanolicus PB1</name>
    <dbReference type="NCBI Taxonomy" id="997296"/>
    <lineage>
        <taxon>Bacteria</taxon>
        <taxon>Bacillati</taxon>
        <taxon>Bacillota</taxon>
        <taxon>Bacilli</taxon>
        <taxon>Bacillales</taxon>
        <taxon>Bacillaceae</taxon>
        <taxon>Bacillus</taxon>
    </lineage>
</organism>
<dbReference type="GO" id="GO:0008234">
    <property type="term" value="F:cysteine-type peptidase activity"/>
    <property type="evidence" value="ECO:0007669"/>
    <property type="project" value="UniProtKB-KW"/>
</dbReference>
<dbReference type="InterPro" id="IPR036366">
    <property type="entry name" value="PGBDSf"/>
</dbReference>
<dbReference type="PROSITE" id="PS51935">
    <property type="entry name" value="NLPC_P60"/>
    <property type="match status" value="1"/>
</dbReference>
<dbReference type="eggNOG" id="COG3409">
    <property type="taxonomic scope" value="Bacteria"/>
</dbReference>
<dbReference type="Proteomes" id="UP000010523">
    <property type="component" value="Unassembled WGS sequence"/>
</dbReference>
<dbReference type="PATRIC" id="fig|997296.3.peg.2398"/>
<keyword evidence="2" id="KW-0645">Protease</keyword>
<accession>I3DV91</accession>
<keyword evidence="5" id="KW-0732">Signal</keyword>
<dbReference type="Pfam" id="PF01471">
    <property type="entry name" value="PG_binding_1"/>
    <property type="match status" value="3"/>
</dbReference>
<dbReference type="SUPFAM" id="SSF54001">
    <property type="entry name" value="Cysteine proteinases"/>
    <property type="match status" value="1"/>
</dbReference>
<proteinExistence type="inferred from homology"/>
<dbReference type="GO" id="GO:0006508">
    <property type="term" value="P:proteolysis"/>
    <property type="evidence" value="ECO:0007669"/>
    <property type="project" value="UniProtKB-KW"/>
</dbReference>
<evidence type="ECO:0000313" key="7">
    <source>
        <dbReference type="EMBL" id="EIJ78162.1"/>
    </source>
</evidence>
<keyword evidence="8" id="KW-1185">Reference proteome</keyword>
<dbReference type="InterPro" id="IPR051202">
    <property type="entry name" value="Peptidase_C40"/>
</dbReference>
<dbReference type="Gene3D" id="1.10.101.10">
    <property type="entry name" value="PGBD-like superfamily/PGBD"/>
    <property type="match status" value="3"/>
</dbReference>
<dbReference type="PANTHER" id="PTHR47053:SF1">
    <property type="entry name" value="MUREIN DD-ENDOPEPTIDASE MEPH-RELATED"/>
    <property type="match status" value="1"/>
</dbReference>